<reference evidence="3" key="1">
    <citation type="submission" date="2022-11" db="UniProtKB">
        <authorList>
            <consortium name="WormBaseParasite"/>
        </authorList>
    </citation>
    <scope>IDENTIFICATION</scope>
</reference>
<sequence>MSSLGRRHEWNRPLAKETATASISNSSLAPNYLFPRGLTTRGPIGRPTALEKRYFEPSVDELYNFERPSFEKQSGSRIQGVSFSFKMPSAYRMEKGELIVSSVKKTYSDADLKLPVRTTVQRVSSSEFRLPLSRQLGRATLEKAKTALVPRFLSDNQNLSDGKIPNVPECMVKTDLCSSFPLSPKKRKSDSKADLGPPSKLKKKVDPKKRVLLMGKAISMAPSFTEAGPSDEAVGPGKKCFPGVIFSSRLSAALNRNSEWEKLAMKSKSLFLKHRSQKMLKDRLEKYCVMTRKPHIYDSEKLDTKKTNQTPIATPLTIKEALPKFNQGFVDLFSSGLNKKKVEQSGTLSGNSENRTVIKKSVHSKKNSTRPVSEFSSQDAKKISSPSGTGILPLTSVGRNSRKVTSSRMKDLSLIGESKDAAEIEVKKEVESLVEKALLQTAASSYFRPSQDLRKNVVDSVQGGVAVDVTNDDAKLKKMWALVAEESSLTRSLNDVTAKITKVKADLCALSSESCQVPFVTFPKT</sequence>
<organism evidence="2 3">
    <name type="scientific">Setaria digitata</name>
    <dbReference type="NCBI Taxonomy" id="48799"/>
    <lineage>
        <taxon>Eukaryota</taxon>
        <taxon>Metazoa</taxon>
        <taxon>Ecdysozoa</taxon>
        <taxon>Nematoda</taxon>
        <taxon>Chromadorea</taxon>
        <taxon>Rhabditida</taxon>
        <taxon>Spirurina</taxon>
        <taxon>Spiruromorpha</taxon>
        <taxon>Filarioidea</taxon>
        <taxon>Setariidae</taxon>
        <taxon>Setaria</taxon>
    </lineage>
</organism>
<name>A0A915PWN0_9BILA</name>
<dbReference type="AlphaFoldDB" id="A0A915PWN0"/>
<keyword evidence="2" id="KW-1185">Reference proteome</keyword>
<dbReference type="Proteomes" id="UP000887581">
    <property type="component" value="Unplaced"/>
</dbReference>
<protein>
    <submittedName>
        <fullName evidence="3">Uncharacterized protein</fullName>
    </submittedName>
</protein>
<evidence type="ECO:0000313" key="2">
    <source>
        <dbReference type="Proteomes" id="UP000887581"/>
    </source>
</evidence>
<feature type="compositionally biased region" description="Basic residues" evidence="1">
    <location>
        <begin position="357"/>
        <end position="368"/>
    </location>
</feature>
<feature type="region of interest" description="Disordered" evidence="1">
    <location>
        <begin position="343"/>
        <end position="395"/>
    </location>
</feature>
<dbReference type="WBParaSite" id="sdigi.contig309.g7309.t1">
    <property type="protein sequence ID" value="sdigi.contig309.g7309.t1"/>
    <property type="gene ID" value="sdigi.contig309.g7309"/>
</dbReference>
<accession>A0A915PWN0</accession>
<feature type="region of interest" description="Disordered" evidence="1">
    <location>
        <begin position="182"/>
        <end position="206"/>
    </location>
</feature>
<feature type="compositionally biased region" description="Polar residues" evidence="1">
    <location>
        <begin position="369"/>
        <end position="388"/>
    </location>
</feature>
<evidence type="ECO:0000256" key="1">
    <source>
        <dbReference type="SAM" id="MobiDB-lite"/>
    </source>
</evidence>
<evidence type="ECO:0000313" key="3">
    <source>
        <dbReference type="WBParaSite" id="sdigi.contig309.g7309.t1"/>
    </source>
</evidence>
<feature type="region of interest" description="Disordered" evidence="1">
    <location>
        <begin position="1"/>
        <end position="22"/>
    </location>
</feature>
<proteinExistence type="predicted"/>
<feature type="compositionally biased region" description="Polar residues" evidence="1">
    <location>
        <begin position="344"/>
        <end position="355"/>
    </location>
</feature>
<feature type="compositionally biased region" description="Basic and acidic residues" evidence="1">
    <location>
        <begin position="1"/>
        <end position="15"/>
    </location>
</feature>